<dbReference type="GeneID" id="8849189"/>
<evidence type="ECO:0000259" key="6">
    <source>
        <dbReference type="PROSITE" id="PS50119"/>
    </source>
</evidence>
<dbReference type="Gene3D" id="3.30.160.60">
    <property type="entry name" value="Classic Zinc Finger"/>
    <property type="match status" value="1"/>
</dbReference>
<evidence type="ECO:0000256" key="2">
    <source>
        <dbReference type="PROSITE-ProRule" id="PRU00024"/>
    </source>
</evidence>
<dbReference type="EMBL" id="GG738862">
    <property type="protein sequence ID" value="EFC45630.1"/>
    <property type="molecule type" value="Genomic_DNA"/>
</dbReference>
<dbReference type="PANTHER" id="PTHR25462:SF296">
    <property type="entry name" value="MEIOTIC P26, ISOFORM F"/>
    <property type="match status" value="1"/>
</dbReference>
<dbReference type="InterPro" id="IPR047153">
    <property type="entry name" value="TRIM45/56/19-like"/>
</dbReference>
<feature type="domain" description="B box-type" evidence="6">
    <location>
        <begin position="221"/>
        <end position="264"/>
    </location>
</feature>
<name>D2VCD0_NAEGR</name>
<accession>D2VCD0</accession>
<sequence length="613" mass="70075">MKIPLPTQSYEQQEHLVSTDEEEEDDFSSSLSYCSSSYVMDQIMMKRKNSFSGGSYGAAHQQLYGNEEEERNHVIWCDVCKQEGFEEAATHYCSTCFKENQKDKSNRVIVVQQNDERESLEEEEDESNVTICHYCQYHANRHNRRDPLHQIVSIRQERIFASSSLLRSGSFMSSASSFDSNMSNSSPIPFFTTGSTSTGPLFNYGCNGNNSSSNNMLASSNIVRYCFKHEEAIPLNTYCRTCELVICSQCALSKAHKGHLIELIKDVENSERMQLGEHVKVLKQSFEEWEEEFSVHDEDLEEELTLIDEREESLTYQINLAFDEMKECLEKRRNVLIEQVEQSSHENKQSVHNILKMKKESKELLGEFDNLEEMSGFDVIDKKLNRLNLIIVLYEKMQKEFKTRKLSDLHRISLDKFASRKNIIQHHIDELGQVVKKTNDDSGPSSTSVPINFKHIETIGSASNSNNKHVQFSFPSDVKISHQHACIVVADFGNKKIRVLDLITRQFKYDIDTASAPRNISIDHTDDDSIIVSCADHCVYKYSLLNQGKSIVWRSGSPNESGNSQHLFKYPRASIVDIDGNVYVCDHGNHRIKVLTSSNGQFVKIIGIDQNSI</sequence>
<dbReference type="InterPro" id="IPR011042">
    <property type="entry name" value="6-blade_b-propeller_TolB-like"/>
</dbReference>
<dbReference type="GO" id="GO:0008270">
    <property type="term" value="F:zinc ion binding"/>
    <property type="evidence" value="ECO:0007669"/>
    <property type="project" value="UniProtKB-KW"/>
</dbReference>
<keyword evidence="2" id="KW-0862">Zinc</keyword>
<organism evidence="8">
    <name type="scientific">Naegleria gruberi</name>
    <name type="common">Amoeba</name>
    <dbReference type="NCBI Taxonomy" id="5762"/>
    <lineage>
        <taxon>Eukaryota</taxon>
        <taxon>Discoba</taxon>
        <taxon>Heterolobosea</taxon>
        <taxon>Tetramitia</taxon>
        <taxon>Eutetramitia</taxon>
        <taxon>Vahlkampfiidae</taxon>
        <taxon>Naegleria</taxon>
    </lineage>
</organism>
<evidence type="ECO:0000256" key="1">
    <source>
        <dbReference type="ARBA" id="ARBA00022737"/>
    </source>
</evidence>
<dbReference type="VEuPathDB" id="AmoebaDB:NAEGRDRAFT_79420"/>
<dbReference type="OMA" id="SSHENKQ"/>
<evidence type="ECO:0000256" key="5">
    <source>
        <dbReference type="SAM" id="MobiDB-lite"/>
    </source>
</evidence>
<dbReference type="OrthoDB" id="10040278at2759"/>
<dbReference type="SUPFAM" id="SSF101898">
    <property type="entry name" value="NHL repeat"/>
    <property type="match status" value="1"/>
</dbReference>
<dbReference type="SMART" id="SM00336">
    <property type="entry name" value="BBOX"/>
    <property type="match status" value="1"/>
</dbReference>
<protein>
    <submittedName>
        <fullName evidence="7">NHL repeat domain-containing protein</fullName>
    </submittedName>
</protein>
<feature type="compositionally biased region" description="Polar residues" evidence="5">
    <location>
        <begin position="1"/>
        <end position="11"/>
    </location>
</feature>
<dbReference type="KEGG" id="ngr:NAEGRDRAFT_79420"/>
<dbReference type="InterPro" id="IPR000315">
    <property type="entry name" value="Znf_B-box"/>
</dbReference>
<feature type="coiled-coil region" evidence="4">
    <location>
        <begin position="326"/>
        <end position="374"/>
    </location>
</feature>
<evidence type="ECO:0000256" key="3">
    <source>
        <dbReference type="PROSITE-ProRule" id="PRU00504"/>
    </source>
</evidence>
<dbReference type="PROSITE" id="PS50119">
    <property type="entry name" value="ZF_BBOX"/>
    <property type="match status" value="1"/>
</dbReference>
<gene>
    <name evidence="7" type="ORF">NAEGRDRAFT_79420</name>
</gene>
<keyword evidence="2" id="KW-0479">Metal-binding</keyword>
<proteinExistence type="predicted"/>
<dbReference type="SUPFAM" id="SSF57845">
    <property type="entry name" value="B-box zinc-binding domain"/>
    <property type="match status" value="1"/>
</dbReference>
<dbReference type="PANTHER" id="PTHR25462">
    <property type="entry name" value="BONUS, ISOFORM C-RELATED"/>
    <property type="match status" value="1"/>
</dbReference>
<keyword evidence="2" id="KW-0863">Zinc-finger</keyword>
<dbReference type="InterPro" id="IPR001258">
    <property type="entry name" value="NHL_repeat"/>
</dbReference>
<keyword evidence="1" id="KW-0677">Repeat</keyword>
<keyword evidence="4" id="KW-0175">Coiled coil</keyword>
<feature type="repeat" description="NHL" evidence="3">
    <location>
        <begin position="576"/>
        <end position="598"/>
    </location>
</feature>
<dbReference type="Pfam" id="PF00643">
    <property type="entry name" value="zf-B_box"/>
    <property type="match status" value="1"/>
</dbReference>
<dbReference type="Proteomes" id="UP000006671">
    <property type="component" value="Unassembled WGS sequence"/>
</dbReference>
<feature type="region of interest" description="Disordered" evidence="5">
    <location>
        <begin position="1"/>
        <end position="24"/>
    </location>
</feature>
<evidence type="ECO:0000256" key="4">
    <source>
        <dbReference type="SAM" id="Coils"/>
    </source>
</evidence>
<dbReference type="AlphaFoldDB" id="D2VCD0"/>
<dbReference type="PROSITE" id="PS51125">
    <property type="entry name" value="NHL"/>
    <property type="match status" value="1"/>
</dbReference>
<reference evidence="7 8" key="1">
    <citation type="journal article" date="2010" name="Cell">
        <title>The genome of Naegleria gruberi illuminates early eukaryotic versatility.</title>
        <authorList>
            <person name="Fritz-Laylin L.K."/>
            <person name="Prochnik S.E."/>
            <person name="Ginger M.L."/>
            <person name="Dacks J.B."/>
            <person name="Carpenter M.L."/>
            <person name="Field M.C."/>
            <person name="Kuo A."/>
            <person name="Paredez A."/>
            <person name="Chapman J."/>
            <person name="Pham J."/>
            <person name="Shu S."/>
            <person name="Neupane R."/>
            <person name="Cipriano M."/>
            <person name="Mancuso J."/>
            <person name="Tu H."/>
            <person name="Salamov A."/>
            <person name="Lindquist E."/>
            <person name="Shapiro H."/>
            <person name="Lucas S."/>
            <person name="Grigoriev I.V."/>
            <person name="Cande W.Z."/>
            <person name="Fulton C."/>
            <person name="Rokhsar D.S."/>
            <person name="Dawson S.C."/>
        </authorList>
    </citation>
    <scope>NUCLEOTIDE SEQUENCE [LARGE SCALE GENOMIC DNA]</scope>
    <source>
        <strain evidence="7 8">NEG-M</strain>
    </source>
</reference>
<dbReference type="InParanoid" id="D2VCD0"/>
<dbReference type="Gene3D" id="2.120.10.30">
    <property type="entry name" value="TolB, C-terminal domain"/>
    <property type="match status" value="1"/>
</dbReference>
<evidence type="ECO:0000313" key="8">
    <source>
        <dbReference type="Proteomes" id="UP000006671"/>
    </source>
</evidence>
<keyword evidence="8" id="KW-1185">Reference proteome</keyword>
<evidence type="ECO:0000313" key="7">
    <source>
        <dbReference type="EMBL" id="EFC45630.1"/>
    </source>
</evidence>
<dbReference type="RefSeq" id="XP_002678374.1">
    <property type="nucleotide sequence ID" value="XM_002678328.1"/>
</dbReference>